<gene>
    <name evidence="1" type="ORF">GCM10011385_40420</name>
</gene>
<dbReference type="EMBL" id="BMIF01000024">
    <property type="protein sequence ID" value="GGA82114.1"/>
    <property type="molecule type" value="Genomic_DNA"/>
</dbReference>
<comment type="caution">
    <text evidence="1">The sequence shown here is derived from an EMBL/GenBank/DDBJ whole genome shotgun (WGS) entry which is preliminary data.</text>
</comment>
<accession>A0A916WAB2</accession>
<dbReference type="Gene3D" id="3.60.21.10">
    <property type="match status" value="1"/>
</dbReference>
<sequence>MCALHFNRLKGRKYLILGNHDVRGGSDVKPHILALDWEQPPTATLATRDECQRVFLSHYAHRTWPVQHNGAIHFYGHSHNTIPHFGMSRDVGCPDVAFQPRTLRELMSILPAGETS</sequence>
<keyword evidence="2" id="KW-1185">Reference proteome</keyword>
<dbReference type="AlphaFoldDB" id="A0A916WAB2"/>
<dbReference type="SUPFAM" id="SSF56300">
    <property type="entry name" value="Metallo-dependent phosphatases"/>
    <property type="match status" value="1"/>
</dbReference>
<name>A0A916WAB2_9HYPH</name>
<protein>
    <recommendedName>
        <fullName evidence="3">Calcineurin-like phosphoesterase domain-containing protein</fullName>
    </recommendedName>
</protein>
<dbReference type="Proteomes" id="UP000636264">
    <property type="component" value="Unassembled WGS sequence"/>
</dbReference>
<reference evidence="1" key="1">
    <citation type="journal article" date="2014" name="Int. J. Syst. Evol. Microbiol.">
        <title>Complete genome sequence of Corynebacterium casei LMG S-19264T (=DSM 44701T), isolated from a smear-ripened cheese.</title>
        <authorList>
            <consortium name="US DOE Joint Genome Institute (JGI-PGF)"/>
            <person name="Walter F."/>
            <person name="Albersmeier A."/>
            <person name="Kalinowski J."/>
            <person name="Ruckert C."/>
        </authorList>
    </citation>
    <scope>NUCLEOTIDE SEQUENCE</scope>
    <source>
        <strain evidence="1">CGMCC 1.15320</strain>
    </source>
</reference>
<dbReference type="RefSeq" id="WP_244630482.1">
    <property type="nucleotide sequence ID" value="NZ_BMIF01000024.1"/>
</dbReference>
<evidence type="ECO:0008006" key="3">
    <source>
        <dbReference type="Google" id="ProtNLM"/>
    </source>
</evidence>
<reference evidence="1" key="2">
    <citation type="submission" date="2020-09" db="EMBL/GenBank/DDBJ databases">
        <authorList>
            <person name="Sun Q."/>
            <person name="Zhou Y."/>
        </authorList>
    </citation>
    <scope>NUCLEOTIDE SEQUENCE</scope>
    <source>
        <strain evidence="1">CGMCC 1.15320</strain>
    </source>
</reference>
<evidence type="ECO:0000313" key="2">
    <source>
        <dbReference type="Proteomes" id="UP000636264"/>
    </source>
</evidence>
<evidence type="ECO:0000313" key="1">
    <source>
        <dbReference type="EMBL" id="GGA82114.1"/>
    </source>
</evidence>
<proteinExistence type="predicted"/>
<dbReference type="InterPro" id="IPR029052">
    <property type="entry name" value="Metallo-depent_PP-like"/>
</dbReference>
<organism evidence="1 2">
    <name type="scientific">Nitratireductor aestuarii</name>
    <dbReference type="NCBI Taxonomy" id="1735103"/>
    <lineage>
        <taxon>Bacteria</taxon>
        <taxon>Pseudomonadati</taxon>
        <taxon>Pseudomonadota</taxon>
        <taxon>Alphaproteobacteria</taxon>
        <taxon>Hyphomicrobiales</taxon>
        <taxon>Phyllobacteriaceae</taxon>
        <taxon>Nitratireductor</taxon>
    </lineage>
</organism>